<dbReference type="OrthoDB" id="1377133at2"/>
<dbReference type="Proteomes" id="UP000244677">
    <property type="component" value="Chromosome"/>
</dbReference>
<evidence type="ECO:0008006" key="4">
    <source>
        <dbReference type="Google" id="ProtNLM"/>
    </source>
</evidence>
<feature type="chain" id="PRO_5015771605" description="PepSY domain-containing protein" evidence="1">
    <location>
        <begin position="21"/>
        <end position="100"/>
    </location>
</feature>
<proteinExistence type="predicted"/>
<keyword evidence="1" id="KW-0732">Signal</keyword>
<evidence type="ECO:0000313" key="3">
    <source>
        <dbReference type="Proteomes" id="UP000244677"/>
    </source>
</evidence>
<feature type="signal peptide" evidence="1">
    <location>
        <begin position="1"/>
        <end position="20"/>
    </location>
</feature>
<dbReference type="KEGG" id="fki:FK004_05460"/>
<protein>
    <recommendedName>
        <fullName evidence="4">PepSY domain-containing protein</fullName>
    </recommendedName>
</protein>
<reference evidence="2 3" key="1">
    <citation type="submission" date="2017-04" db="EMBL/GenBank/DDBJ databases">
        <title>Complete genome sequence of Flavobacterium kingsejong AJ004.</title>
        <authorList>
            <person name="Lee P.C."/>
        </authorList>
    </citation>
    <scope>NUCLEOTIDE SEQUENCE [LARGE SCALE GENOMIC DNA]</scope>
    <source>
        <strain evidence="2 3">AJ004</strain>
    </source>
</reference>
<evidence type="ECO:0000256" key="1">
    <source>
        <dbReference type="SAM" id="SignalP"/>
    </source>
</evidence>
<name>A0A2S1LLT9_9FLAO</name>
<keyword evidence="3" id="KW-1185">Reference proteome</keyword>
<gene>
    <name evidence="2" type="ORF">FK004_05460</name>
</gene>
<dbReference type="AlphaFoldDB" id="A0A2S1LLT9"/>
<accession>A0A2S1LLT9</accession>
<organism evidence="2 3">
    <name type="scientific">Flavobacterium kingsejongi</name>
    <dbReference type="NCBI Taxonomy" id="1678728"/>
    <lineage>
        <taxon>Bacteria</taxon>
        <taxon>Pseudomonadati</taxon>
        <taxon>Bacteroidota</taxon>
        <taxon>Flavobacteriia</taxon>
        <taxon>Flavobacteriales</taxon>
        <taxon>Flavobacteriaceae</taxon>
        <taxon>Flavobacterium</taxon>
    </lineage>
</organism>
<dbReference type="RefSeq" id="WP_108736347.1">
    <property type="nucleotide sequence ID" value="NZ_CP020919.1"/>
</dbReference>
<sequence length="100" mass="10875">MKNLFLTAALVIALSFNAAANTVTETTSTKTTIHQEKEYKRIDGSEVSQEALQNISKKYGGYSMEEAYVAADGEYKLVLSKDGQKVTALFTAAGEFVKEA</sequence>
<dbReference type="EMBL" id="CP020919">
    <property type="protein sequence ID" value="AWG24713.1"/>
    <property type="molecule type" value="Genomic_DNA"/>
</dbReference>
<evidence type="ECO:0000313" key="2">
    <source>
        <dbReference type="EMBL" id="AWG24713.1"/>
    </source>
</evidence>